<keyword evidence="6" id="KW-0479">Metal-binding</keyword>
<feature type="domain" description="DDHD" evidence="18">
    <location>
        <begin position="996"/>
        <end position="1204"/>
    </location>
</feature>
<keyword evidence="20" id="KW-1185">Reference proteome</keyword>
<keyword evidence="9 16" id="KW-0472">Membrane</keyword>
<dbReference type="Pfam" id="PF24694">
    <property type="entry name" value="LNS2_PITM1-3"/>
    <property type="match status" value="1"/>
</dbReference>
<evidence type="ECO:0000256" key="12">
    <source>
        <dbReference type="ARBA" id="ARBA00067420"/>
    </source>
</evidence>
<dbReference type="InterPro" id="IPR001666">
    <property type="entry name" value="PI_transfer"/>
</dbReference>
<dbReference type="SMART" id="SM01127">
    <property type="entry name" value="DDHD"/>
    <property type="match status" value="1"/>
</dbReference>
<feature type="compositionally biased region" description="Low complexity" evidence="15">
    <location>
        <begin position="337"/>
        <end position="346"/>
    </location>
</feature>
<evidence type="ECO:0000313" key="20">
    <source>
        <dbReference type="Proteomes" id="UP000693946"/>
    </source>
</evidence>
<keyword evidence="8" id="KW-0446">Lipid-binding</keyword>
<evidence type="ECO:0000256" key="2">
    <source>
        <dbReference type="ARBA" id="ARBA00004613"/>
    </source>
</evidence>
<feature type="transmembrane region" description="Helical" evidence="16">
    <location>
        <begin position="1621"/>
        <end position="1639"/>
    </location>
</feature>
<evidence type="ECO:0000256" key="5">
    <source>
        <dbReference type="ARBA" id="ARBA00022553"/>
    </source>
</evidence>
<name>A0AAV6Q145_SOLSE</name>
<dbReference type="InterPro" id="IPR016090">
    <property type="entry name" value="PLA2-like_dom"/>
</dbReference>
<evidence type="ECO:0000256" key="17">
    <source>
        <dbReference type="SAM" id="SignalP"/>
    </source>
</evidence>
<dbReference type="GO" id="GO:0008526">
    <property type="term" value="F:phosphatidylinositol transfer activity"/>
    <property type="evidence" value="ECO:0007669"/>
    <property type="project" value="TreeGrafter"/>
</dbReference>
<keyword evidence="16" id="KW-1133">Transmembrane helix</keyword>
<dbReference type="SMART" id="SM00775">
    <property type="entry name" value="LNS2"/>
    <property type="match status" value="1"/>
</dbReference>
<evidence type="ECO:0000256" key="3">
    <source>
        <dbReference type="ARBA" id="ARBA00010316"/>
    </source>
</evidence>
<dbReference type="Pfam" id="PF02862">
    <property type="entry name" value="DDHD"/>
    <property type="match status" value="1"/>
</dbReference>
<dbReference type="PROSITE" id="PS51043">
    <property type="entry name" value="DDHD"/>
    <property type="match status" value="1"/>
</dbReference>
<feature type="compositionally biased region" description="Low complexity" evidence="15">
    <location>
        <begin position="1097"/>
        <end position="1110"/>
    </location>
</feature>
<evidence type="ECO:0000256" key="6">
    <source>
        <dbReference type="ARBA" id="ARBA00022723"/>
    </source>
</evidence>
<dbReference type="GO" id="GO:0005737">
    <property type="term" value="C:cytoplasm"/>
    <property type="evidence" value="ECO:0007669"/>
    <property type="project" value="TreeGrafter"/>
</dbReference>
<evidence type="ECO:0000256" key="14">
    <source>
        <dbReference type="ARBA" id="ARBA00076348"/>
    </source>
</evidence>
<comment type="function">
    <text evidence="10">Catalyzes the transfer of phosphatidylinositol and phosphatidylcholine between membranes (in vitro). Binds calcium ions.</text>
</comment>
<comment type="caution">
    <text evidence="19">The sequence shown here is derived from an EMBL/GenBank/DDBJ whole genome shotgun (WGS) entry which is preliminary data.</text>
</comment>
<comment type="subunit">
    <text evidence="11">Interacts with PTK2B via its C-terminus.</text>
</comment>
<feature type="region of interest" description="Disordered" evidence="15">
    <location>
        <begin position="1660"/>
        <end position="1681"/>
    </location>
</feature>
<dbReference type="GO" id="GO:0031210">
    <property type="term" value="F:phosphatidylcholine binding"/>
    <property type="evidence" value="ECO:0007669"/>
    <property type="project" value="TreeGrafter"/>
</dbReference>
<feature type="region of interest" description="Disordered" evidence="15">
    <location>
        <begin position="571"/>
        <end position="602"/>
    </location>
</feature>
<evidence type="ECO:0000256" key="9">
    <source>
        <dbReference type="ARBA" id="ARBA00023136"/>
    </source>
</evidence>
<evidence type="ECO:0000256" key="7">
    <source>
        <dbReference type="ARBA" id="ARBA00022837"/>
    </source>
</evidence>
<feature type="compositionally biased region" description="Basic and acidic residues" evidence="15">
    <location>
        <begin position="422"/>
        <end position="464"/>
    </location>
</feature>
<evidence type="ECO:0000256" key="11">
    <source>
        <dbReference type="ARBA" id="ARBA00065401"/>
    </source>
</evidence>
<evidence type="ECO:0000256" key="10">
    <source>
        <dbReference type="ARBA" id="ARBA00059635"/>
    </source>
</evidence>
<dbReference type="PANTHER" id="PTHR10658">
    <property type="entry name" value="PHOSPHATIDYLINOSITOL TRANSFER PROTEIN"/>
    <property type="match status" value="1"/>
</dbReference>
<feature type="signal peptide" evidence="17">
    <location>
        <begin position="1"/>
        <end position="19"/>
    </location>
</feature>
<dbReference type="PROSITE" id="PS00118">
    <property type="entry name" value="PA2_HIS"/>
    <property type="match status" value="1"/>
</dbReference>
<evidence type="ECO:0000256" key="1">
    <source>
        <dbReference type="ARBA" id="ARBA00004184"/>
    </source>
</evidence>
<keyword evidence="7" id="KW-0106">Calcium</keyword>
<dbReference type="Pfam" id="PF24695">
    <property type="entry name" value="PITM1-3"/>
    <property type="match status" value="1"/>
</dbReference>
<reference evidence="19 20" key="1">
    <citation type="journal article" date="2021" name="Sci. Rep.">
        <title>Chromosome anchoring in Senegalese sole (Solea senegalensis) reveals sex-associated markers and genome rearrangements in flatfish.</title>
        <authorList>
            <person name="Guerrero-Cozar I."/>
            <person name="Gomez-Garrido J."/>
            <person name="Berbel C."/>
            <person name="Martinez-Blanch J.F."/>
            <person name="Alioto T."/>
            <person name="Claros M.G."/>
            <person name="Gagnaire P.A."/>
            <person name="Manchado M."/>
        </authorList>
    </citation>
    <scope>NUCLEOTIDE SEQUENCE [LARGE SCALE GENOMIC DNA]</scope>
    <source>
        <strain evidence="19">Sse05_10M</strain>
    </source>
</reference>
<feature type="chain" id="PRO_5043439854" description="Membrane-associated phosphatidylinositol transfer protein 3" evidence="17">
    <location>
        <begin position="20"/>
        <end position="1689"/>
    </location>
</feature>
<evidence type="ECO:0000256" key="15">
    <source>
        <dbReference type="SAM" id="MobiDB-lite"/>
    </source>
</evidence>
<evidence type="ECO:0000256" key="4">
    <source>
        <dbReference type="ARBA" id="ARBA00022525"/>
    </source>
</evidence>
<feature type="compositionally biased region" description="Basic residues" evidence="15">
    <location>
        <begin position="358"/>
        <end position="389"/>
    </location>
</feature>
<dbReference type="GO" id="GO:0012505">
    <property type="term" value="C:endomembrane system"/>
    <property type="evidence" value="ECO:0007669"/>
    <property type="project" value="UniProtKB-SubCell"/>
</dbReference>
<feature type="compositionally biased region" description="Basic and acidic residues" evidence="15">
    <location>
        <begin position="347"/>
        <end position="357"/>
    </location>
</feature>
<evidence type="ECO:0000256" key="13">
    <source>
        <dbReference type="ARBA" id="ARBA00075284"/>
    </source>
</evidence>
<keyword evidence="17" id="KW-0732">Signal</keyword>
<keyword evidence="4" id="KW-0964">Secreted</keyword>
<feature type="compositionally biased region" description="Basic and acidic residues" evidence="15">
    <location>
        <begin position="390"/>
        <end position="399"/>
    </location>
</feature>
<dbReference type="FunFam" id="3.40.50.1000:FF:000085">
    <property type="entry name" value="Membrane-associated phosphatidylinositol transfer protein 3"/>
    <property type="match status" value="1"/>
</dbReference>
<proteinExistence type="inferred from homology"/>
<keyword evidence="16" id="KW-0812">Transmembrane</keyword>
<dbReference type="GO" id="GO:0008525">
    <property type="term" value="F:phosphatidylcholine transporter activity"/>
    <property type="evidence" value="ECO:0007669"/>
    <property type="project" value="TreeGrafter"/>
</dbReference>
<dbReference type="InterPro" id="IPR031315">
    <property type="entry name" value="LNS2/PITP"/>
</dbReference>
<feature type="compositionally biased region" description="Gly residues" evidence="15">
    <location>
        <begin position="1111"/>
        <end position="1123"/>
    </location>
</feature>
<sequence>MWCVLFVFLSYLDRNLVKGHFVDAEVQSRDMLSARGGGGGTWCAKVPAVARENSLYQVSDGAEVVSSVLSPSGVLVDCSVSVNHTEVKAFMNECRLELELEEVVVEEEEEVARFTRMNEAKRMCRELHERKQESGDEDKVLKRSRRGFTYPGTLWCGAGNMADHYEQLGDFAGTDSCCRTHDHCPHVIHAFSSKYGYANFKWHSICHCDCDTELKSCLRKVNDTSSRVVGQAFFNVIGVPCFELIYEEQCAERHWYGLCKRYEKLPIAVMKEPVPYDYGGIDVIDELTLAPPTKKSKEEEEEKPESTTQSTVSGHEEPSLTNVVTAAEDFIKVLATVSTSQSSSSADSDKGEAQGSEKKKKKKNTGGNKKKKQKKKTKKQKGKGRKRKQKPEVGSKTEEGAAVSPTGGKTGEVIALSNFINESHRHDQSSRNENRVADSEYELRGKDEPYNEVMKDEPADDKDTAPVTSPVIVQTKPTVTDTDAPTEETTPSTSTNMAMVPLKGQIKEGPRKGRRKKHEKVPVLSPDGLVTNTTDNSGGTPAPTVVTITTTTQPEQQSLEKGPVSAGILKVKRNRSKERGGREGRKKRRRGGTIVAASPEHSSADDLKVIPLHGAPDVTPVSHRLDAHATALNSSFSVLERPKERGVKRRKTKVPPSEESYDNIAPFIETTPDSSGGPNVNATSAAISHLPFITVHPTVHVKRHRHTFRQQRKSKKKVASAAAAAPVNNGASVLAQTECTPLTFTDAQSKVTAAEELGPRRFETTARWTTSASPDMSPIQLSIERVKAQFNRKKRRKAAMFFRQHLNPYSYDESCVSSSVDHLPLAALPLLAIVSPRYQDAVATVIARANQVYRSFLQSEDGQGFSGQVCLMGDCVGGVLCFDALCFSNQQRCGSRNDSTESLKENSGGLNRDSSPGLSSSKRLSKSNIDVSAPNEGHGQTEPPLSRKQSDSYDGDTSSTGQHGFFSSLMKENTELRGGGSSSTSATCLLLNPGRFDFEVSDCFLLGCPLGLVLAMRRTVLPAVHVNHLHPACAQVFNLFYPSDPSASRLEPLLQPRFHKLPPFAVPRYQRYPLGDGRSLLIVENIQSHASVFLEGEQTQGGSQQSSGSSTDGGGGGGEGGGEGGRRASVTSVESGTSICSVGQLGNTIANISSSWWGSKRLDYALYCPDVLTTFPTVALPHLFHASYWESTDVAAFVLRQLMRCDCVKTQEADRLDSAPFSPSSPREKWLRRRTHVKLRNVTANHRVNDIIATEDGPQTLVGRFMYGPLDMVTLTGEKVDVLLMTQPQSGRWVHFDTEVTNSSGRVTYTVPKSKKLGLGVYPVKMVVKGDQTSAEAYLTVLPRCMECVVFSIDGSFAASVSIMGSDPKVRPGAVDVVRHWQDLGYLIIYITGRPDMQKQRVVSWLSQHNFPHGMIFFSEGLVHDPLRQKTIFLRNLVQECHIKINSAYGSMKDISVYNMLGLSPAQIYIVGRPSKKYQNQCQFLSEGYAAHLSTLQFGHRARPKKSPSVRMVLRKGSFGLSAKPDFLCKRTHLRRTMSVQQPDPPCTPNPKPEEGWITARLKKRRTKRFKCPGPSSCFLLLGPRHFLSPVVFLLPELMWRTSLCLLFEETQEQKMPSVCVFLFFFTVISEEFACWWIMDYQQIMRRRSVHTAVSAAARVNTRHSSGHRSSDCGGLPRTRAQTRRALDV</sequence>
<dbReference type="GO" id="GO:0050482">
    <property type="term" value="P:arachidonate secretion"/>
    <property type="evidence" value="ECO:0007669"/>
    <property type="project" value="InterPro"/>
</dbReference>
<dbReference type="EMBL" id="JAGKHQ010000020">
    <property type="protein sequence ID" value="KAG7479676.1"/>
    <property type="molecule type" value="Genomic_DNA"/>
</dbReference>
<feature type="region of interest" description="Disordered" evidence="15">
    <location>
        <begin position="892"/>
        <end position="965"/>
    </location>
</feature>
<dbReference type="GO" id="GO:0004623">
    <property type="term" value="F:phospholipase A2 activity"/>
    <property type="evidence" value="ECO:0007669"/>
    <property type="project" value="InterPro"/>
</dbReference>
<comment type="similarity">
    <text evidence="3">Belongs to the PtdIns transfer protein family. PI transfer class IIA subfamily.</text>
</comment>
<feature type="region of interest" description="Disordered" evidence="15">
    <location>
        <begin position="293"/>
        <end position="319"/>
    </location>
</feature>
<dbReference type="GO" id="GO:0046872">
    <property type="term" value="F:metal ion binding"/>
    <property type="evidence" value="ECO:0007669"/>
    <property type="project" value="UniProtKB-KW"/>
</dbReference>
<protein>
    <recommendedName>
        <fullName evidence="12">Membrane-associated phosphatidylinositol transfer protein 3</fullName>
    </recommendedName>
    <alternativeName>
        <fullName evidence="14">Phosphatidylinositol transfer protein, membrane-associated 3</fullName>
    </alternativeName>
    <alternativeName>
        <fullName evidence="13">Pyk2 N-terminal domain-interacting receptor 1</fullName>
    </alternativeName>
</protein>
<dbReference type="Pfam" id="PF05826">
    <property type="entry name" value="Phospholip_A2_2"/>
    <property type="match status" value="1"/>
</dbReference>
<dbReference type="Proteomes" id="UP000693946">
    <property type="component" value="Linkage Group LG8"/>
</dbReference>
<feature type="compositionally biased region" description="Polar residues" evidence="15">
    <location>
        <begin position="530"/>
        <end position="539"/>
    </location>
</feature>
<accession>A0AAV6Q145</accession>
<dbReference type="GO" id="GO:0005576">
    <property type="term" value="C:extracellular region"/>
    <property type="evidence" value="ECO:0007669"/>
    <property type="project" value="UniProtKB-SubCell"/>
</dbReference>
<organism evidence="19 20">
    <name type="scientific">Solea senegalensis</name>
    <name type="common">Senegalese sole</name>
    <dbReference type="NCBI Taxonomy" id="28829"/>
    <lineage>
        <taxon>Eukaryota</taxon>
        <taxon>Metazoa</taxon>
        <taxon>Chordata</taxon>
        <taxon>Craniata</taxon>
        <taxon>Vertebrata</taxon>
        <taxon>Euteleostomi</taxon>
        <taxon>Actinopterygii</taxon>
        <taxon>Neopterygii</taxon>
        <taxon>Teleostei</taxon>
        <taxon>Neoteleostei</taxon>
        <taxon>Acanthomorphata</taxon>
        <taxon>Carangaria</taxon>
        <taxon>Pleuronectiformes</taxon>
        <taxon>Pleuronectoidei</taxon>
        <taxon>Soleidae</taxon>
        <taxon>Solea</taxon>
    </lineage>
</organism>
<evidence type="ECO:0000256" key="16">
    <source>
        <dbReference type="SAM" id="Phobius"/>
    </source>
</evidence>
<dbReference type="CDD" id="cd04704">
    <property type="entry name" value="PLA2_bee_venom_like"/>
    <property type="match status" value="1"/>
</dbReference>
<dbReference type="PANTHER" id="PTHR10658:SF27">
    <property type="entry name" value="PHOSPHATIDYLINOSITOL TRANSFER PROTEIN BETA ISOFORM"/>
    <property type="match status" value="1"/>
</dbReference>
<dbReference type="InterPro" id="IPR004177">
    <property type="entry name" value="DDHD_dom"/>
</dbReference>
<evidence type="ECO:0000313" key="19">
    <source>
        <dbReference type="EMBL" id="KAG7479676.1"/>
    </source>
</evidence>
<evidence type="ECO:0000256" key="8">
    <source>
        <dbReference type="ARBA" id="ARBA00023121"/>
    </source>
</evidence>
<gene>
    <name evidence="19" type="ORF">JOB18_032118</name>
</gene>
<feature type="region of interest" description="Disordered" evidence="15">
    <location>
        <begin position="337"/>
        <end position="542"/>
    </location>
</feature>
<evidence type="ECO:0000259" key="18">
    <source>
        <dbReference type="PROSITE" id="PS51043"/>
    </source>
</evidence>
<dbReference type="InterPro" id="IPR033113">
    <property type="entry name" value="PLA2_histidine"/>
</dbReference>
<feature type="compositionally biased region" description="Low complexity" evidence="15">
    <location>
        <begin position="478"/>
        <end position="495"/>
    </location>
</feature>
<dbReference type="GO" id="GO:0006644">
    <property type="term" value="P:phospholipid metabolic process"/>
    <property type="evidence" value="ECO:0007669"/>
    <property type="project" value="InterPro"/>
</dbReference>
<dbReference type="GO" id="GO:0035091">
    <property type="term" value="F:phosphatidylinositol binding"/>
    <property type="evidence" value="ECO:0007669"/>
    <property type="project" value="TreeGrafter"/>
</dbReference>
<keyword evidence="5" id="KW-0597">Phosphoprotein</keyword>
<feature type="region of interest" description="Disordered" evidence="15">
    <location>
        <begin position="1097"/>
        <end position="1130"/>
    </location>
</feature>
<comment type="subcellular location">
    <subcellularLocation>
        <location evidence="1">Endomembrane system</location>
        <topology evidence="1">Peripheral membrane protein</topology>
    </subcellularLocation>
    <subcellularLocation>
        <location evidence="2">Secreted</location>
    </subcellularLocation>
</comment>